<dbReference type="InterPro" id="IPR007889">
    <property type="entry name" value="HTH_Psq"/>
</dbReference>
<evidence type="ECO:0000313" key="3">
    <source>
        <dbReference type="EMBL" id="OQV12362.1"/>
    </source>
</evidence>
<dbReference type="GO" id="GO:0003677">
    <property type="term" value="F:DNA binding"/>
    <property type="evidence" value="ECO:0007669"/>
    <property type="project" value="InterPro"/>
</dbReference>
<sequence length="104" mass="11553">MSSALDEAIEAVIVGGVSVRQAAENFEIGRTTLHRHLEKADIGPPGRRTKFMAEEELVICDLLLRCAEIGIPLSKFHLKKSSTDYARTRRCLIKPSLMDGTERS</sequence>
<name>A0A1W0WB13_HYPEX</name>
<dbReference type="GO" id="GO:0005634">
    <property type="term" value="C:nucleus"/>
    <property type="evidence" value="ECO:0007669"/>
    <property type="project" value="UniProtKB-SubCell"/>
</dbReference>
<dbReference type="AlphaFoldDB" id="A0A1W0WB13"/>
<keyword evidence="4" id="KW-1185">Reference proteome</keyword>
<protein>
    <recommendedName>
        <fullName evidence="2">HTH psq-type domain-containing protein</fullName>
    </recommendedName>
</protein>
<accession>A0A1W0WB13</accession>
<evidence type="ECO:0000313" key="4">
    <source>
        <dbReference type="Proteomes" id="UP000192578"/>
    </source>
</evidence>
<evidence type="ECO:0000259" key="2">
    <source>
        <dbReference type="Pfam" id="PF05225"/>
    </source>
</evidence>
<dbReference type="EMBL" id="MTYJ01000147">
    <property type="protein sequence ID" value="OQV12362.1"/>
    <property type="molecule type" value="Genomic_DNA"/>
</dbReference>
<dbReference type="SUPFAM" id="SSF46689">
    <property type="entry name" value="Homeodomain-like"/>
    <property type="match status" value="1"/>
</dbReference>
<dbReference type="OrthoDB" id="10031330at2759"/>
<dbReference type="Pfam" id="PF05225">
    <property type="entry name" value="HTH_psq"/>
    <property type="match status" value="1"/>
</dbReference>
<evidence type="ECO:0000256" key="1">
    <source>
        <dbReference type="ARBA" id="ARBA00004123"/>
    </source>
</evidence>
<dbReference type="Gene3D" id="1.10.10.60">
    <property type="entry name" value="Homeodomain-like"/>
    <property type="match status" value="1"/>
</dbReference>
<feature type="domain" description="HTH psq-type" evidence="2">
    <location>
        <begin position="4"/>
        <end position="38"/>
    </location>
</feature>
<reference evidence="4" key="1">
    <citation type="submission" date="2017-01" db="EMBL/GenBank/DDBJ databases">
        <title>Comparative genomics of anhydrobiosis in the tardigrade Hypsibius dujardini.</title>
        <authorList>
            <person name="Yoshida Y."/>
            <person name="Koutsovoulos G."/>
            <person name="Laetsch D."/>
            <person name="Stevens L."/>
            <person name="Kumar S."/>
            <person name="Horikawa D."/>
            <person name="Ishino K."/>
            <person name="Komine S."/>
            <person name="Tomita M."/>
            <person name="Blaxter M."/>
            <person name="Arakawa K."/>
        </authorList>
    </citation>
    <scope>NUCLEOTIDE SEQUENCE [LARGE SCALE GENOMIC DNA]</scope>
    <source>
        <strain evidence="4">Z151</strain>
    </source>
</reference>
<dbReference type="InterPro" id="IPR009057">
    <property type="entry name" value="Homeodomain-like_sf"/>
</dbReference>
<organism evidence="3 4">
    <name type="scientific">Hypsibius exemplaris</name>
    <name type="common">Freshwater tardigrade</name>
    <dbReference type="NCBI Taxonomy" id="2072580"/>
    <lineage>
        <taxon>Eukaryota</taxon>
        <taxon>Metazoa</taxon>
        <taxon>Ecdysozoa</taxon>
        <taxon>Tardigrada</taxon>
        <taxon>Eutardigrada</taxon>
        <taxon>Parachela</taxon>
        <taxon>Hypsibioidea</taxon>
        <taxon>Hypsibiidae</taxon>
        <taxon>Hypsibius</taxon>
    </lineage>
</organism>
<comment type="caution">
    <text evidence="3">The sequence shown here is derived from an EMBL/GenBank/DDBJ whole genome shotgun (WGS) entry which is preliminary data.</text>
</comment>
<dbReference type="Proteomes" id="UP000192578">
    <property type="component" value="Unassembled WGS sequence"/>
</dbReference>
<proteinExistence type="predicted"/>
<comment type="subcellular location">
    <subcellularLocation>
        <location evidence="1">Nucleus</location>
    </subcellularLocation>
</comment>
<gene>
    <name evidence="3" type="ORF">BV898_13390</name>
</gene>